<dbReference type="InterPro" id="IPR021957">
    <property type="entry name" value="DUF3574"/>
</dbReference>
<dbReference type="Proteomes" id="UP000823604">
    <property type="component" value="Unassembled WGS sequence"/>
</dbReference>
<accession>A0A9D9NGS7</accession>
<evidence type="ECO:0000313" key="2">
    <source>
        <dbReference type="Proteomes" id="UP000823604"/>
    </source>
</evidence>
<reference evidence="1" key="1">
    <citation type="submission" date="2020-10" db="EMBL/GenBank/DDBJ databases">
        <authorList>
            <person name="Gilroy R."/>
        </authorList>
    </citation>
    <scope>NUCLEOTIDE SEQUENCE</scope>
    <source>
        <strain evidence="1">B1-8020</strain>
    </source>
</reference>
<sequence>MEKWTLYLGLNDKDSKVQKISTLEAYKVVSNLIATKFDGGTIFEAKGIYKHDNGVIVTENTLRIELLFAPENEVRELVKTLKVIFNQESIAVQKEVINSELW</sequence>
<proteinExistence type="predicted"/>
<gene>
    <name evidence="1" type="ORF">IAB81_02675</name>
</gene>
<comment type="caution">
    <text evidence="1">The sequence shown here is derived from an EMBL/GenBank/DDBJ whole genome shotgun (WGS) entry which is preliminary data.</text>
</comment>
<name>A0A9D9NGS7_9BACT</name>
<reference evidence="1" key="2">
    <citation type="journal article" date="2021" name="PeerJ">
        <title>Extensive microbial diversity within the chicken gut microbiome revealed by metagenomics and culture.</title>
        <authorList>
            <person name="Gilroy R."/>
            <person name="Ravi A."/>
            <person name="Getino M."/>
            <person name="Pursley I."/>
            <person name="Horton D.L."/>
            <person name="Alikhan N.F."/>
            <person name="Baker D."/>
            <person name="Gharbi K."/>
            <person name="Hall N."/>
            <person name="Watson M."/>
            <person name="Adriaenssens E.M."/>
            <person name="Foster-Nyarko E."/>
            <person name="Jarju S."/>
            <person name="Secka A."/>
            <person name="Antonio M."/>
            <person name="Oren A."/>
            <person name="Chaudhuri R.R."/>
            <person name="La Ragione R."/>
            <person name="Hildebrand F."/>
            <person name="Pallen M.J."/>
        </authorList>
    </citation>
    <scope>NUCLEOTIDE SEQUENCE</scope>
    <source>
        <strain evidence="1">B1-8020</strain>
    </source>
</reference>
<evidence type="ECO:0000313" key="1">
    <source>
        <dbReference type="EMBL" id="MBO8472518.1"/>
    </source>
</evidence>
<dbReference type="EMBL" id="JADIMA010000028">
    <property type="protein sequence ID" value="MBO8472518.1"/>
    <property type="molecule type" value="Genomic_DNA"/>
</dbReference>
<protein>
    <submittedName>
        <fullName evidence="1">DUF3574 domain-containing protein</fullName>
    </submittedName>
</protein>
<dbReference type="AlphaFoldDB" id="A0A9D9NGS7"/>
<dbReference type="Pfam" id="PF12098">
    <property type="entry name" value="DUF3574"/>
    <property type="match status" value="1"/>
</dbReference>
<organism evidence="1 2">
    <name type="scientific">Candidatus Merdivivens pullicola</name>
    <dbReference type="NCBI Taxonomy" id="2840872"/>
    <lineage>
        <taxon>Bacteria</taxon>
        <taxon>Pseudomonadati</taxon>
        <taxon>Bacteroidota</taxon>
        <taxon>Bacteroidia</taxon>
        <taxon>Bacteroidales</taxon>
        <taxon>Muribaculaceae</taxon>
        <taxon>Muribaculaceae incertae sedis</taxon>
        <taxon>Candidatus Merdivivens</taxon>
    </lineage>
</organism>